<evidence type="ECO:0000313" key="1">
    <source>
        <dbReference type="EMBL" id="NVN47952.1"/>
    </source>
</evidence>
<comment type="caution">
    <text evidence="1">The sequence shown here is derived from an EMBL/GenBank/DDBJ whole genome shotgun (WGS) entry which is preliminary data.</text>
</comment>
<dbReference type="Proteomes" id="UP001516351">
    <property type="component" value="Unassembled WGS sequence"/>
</dbReference>
<sequence length="239" mass="26494">MAAFDQLSSKEVPAAIAMSMNKVAGAAKRAIVSEMEEVFDNPNNWTLGAFAVLPATRDNLEAKVITKDGTGEKHPNAYRYLSVQDTGGRRRMKRSEYLMRGISEGQYWVPGKDAPLDANGNIQSGEITRILSRLGQFEENGFKANMTANSAKRLAKKGMNARGQRSEYFVARERGNGRPSGIYKYVGPGQVAQILIFTPAAPNYKPRISFEKIVADVVARETDRMIGQAVRYTLKKRLE</sequence>
<proteinExistence type="predicted"/>
<reference evidence="1 2" key="1">
    <citation type="submission" date="2020-06" db="EMBL/GenBank/DDBJ databases">
        <title>Synonyms of Asaia species.</title>
        <authorList>
            <person name="Sombolestani A."/>
        </authorList>
    </citation>
    <scope>NUCLEOTIDE SEQUENCE [LARGE SCALE GENOMIC DNA]</scope>
    <source>
        <strain evidence="1 2">LMG 27047</strain>
    </source>
</reference>
<dbReference type="EMBL" id="JABXXV010000009">
    <property type="protein sequence ID" value="NVN47952.1"/>
    <property type="molecule type" value="Genomic_DNA"/>
</dbReference>
<name>A0ABX2P8V5_9PROT</name>
<organism evidence="1 2">
    <name type="scientific">Asaia spathodeae</name>
    <dbReference type="NCBI Taxonomy" id="657016"/>
    <lineage>
        <taxon>Bacteria</taxon>
        <taxon>Pseudomonadati</taxon>
        <taxon>Pseudomonadota</taxon>
        <taxon>Alphaproteobacteria</taxon>
        <taxon>Acetobacterales</taxon>
        <taxon>Acetobacteraceae</taxon>
        <taxon>Asaia</taxon>
    </lineage>
</organism>
<evidence type="ECO:0000313" key="2">
    <source>
        <dbReference type="Proteomes" id="UP001516351"/>
    </source>
</evidence>
<keyword evidence="2" id="KW-1185">Reference proteome</keyword>
<protein>
    <submittedName>
        <fullName evidence="1">Uncharacterized protein</fullName>
    </submittedName>
</protein>
<gene>
    <name evidence="1" type="ORF">HW542_14210</name>
</gene>
<accession>A0ABX2P8V5</accession>